<protein>
    <submittedName>
        <fullName evidence="3">DUF1244 domain-containing protein</fullName>
    </submittedName>
</protein>
<feature type="region of interest" description="Disordered" evidence="1">
    <location>
        <begin position="79"/>
        <end position="107"/>
    </location>
</feature>
<dbReference type="SUPFAM" id="SSF158757">
    <property type="entry name" value="SMc04008-like"/>
    <property type="match status" value="1"/>
</dbReference>
<dbReference type="Gene3D" id="1.10.3340.10">
    <property type="entry name" value="SMc04008-like"/>
    <property type="match status" value="1"/>
</dbReference>
<sequence length="107" mass="12401">MDDKTRIELEAAAFRRLQKHLMDDRAEVQNIDLMNLAGFCRNCLSRWYQEAADERGIEISTEEARESFYGMPYDEWKAKHQTEATAGQRAAFEQSRNLHDDQNGSDG</sequence>
<organism evidence="3">
    <name type="scientific">Boseongicola sp. SB0664_bin_43</name>
    <dbReference type="NCBI Taxonomy" id="2604844"/>
    <lineage>
        <taxon>Bacteria</taxon>
        <taxon>Pseudomonadati</taxon>
        <taxon>Pseudomonadota</taxon>
        <taxon>Alphaproteobacteria</taxon>
        <taxon>Rhodobacterales</taxon>
        <taxon>Paracoccaceae</taxon>
        <taxon>Boseongicola</taxon>
    </lineage>
</organism>
<dbReference type="AlphaFoldDB" id="A0A6B0XWH4"/>
<evidence type="ECO:0000313" key="3">
    <source>
        <dbReference type="EMBL" id="MXY33011.1"/>
    </source>
</evidence>
<gene>
    <name evidence="3" type="ORF">F4Y60_02775</name>
</gene>
<name>A0A6B0XWH4_9RHOB</name>
<dbReference type="EMBL" id="VXRY01000104">
    <property type="protein sequence ID" value="MXY33011.1"/>
    <property type="molecule type" value="Genomic_DNA"/>
</dbReference>
<proteinExistence type="predicted"/>
<evidence type="ECO:0000259" key="2">
    <source>
        <dbReference type="Pfam" id="PF06844"/>
    </source>
</evidence>
<reference evidence="3" key="1">
    <citation type="submission" date="2019-09" db="EMBL/GenBank/DDBJ databases">
        <title>Characterisation of the sponge microbiome using genome-centric metagenomics.</title>
        <authorList>
            <person name="Engelberts J.P."/>
            <person name="Robbins S.J."/>
            <person name="De Goeij J.M."/>
            <person name="Aranda M."/>
            <person name="Bell S.C."/>
            <person name="Webster N.S."/>
        </authorList>
    </citation>
    <scope>NUCLEOTIDE SEQUENCE</scope>
    <source>
        <strain evidence="3">SB0664_bin_43</strain>
    </source>
</reference>
<comment type="caution">
    <text evidence="3">The sequence shown here is derived from an EMBL/GenBank/DDBJ whole genome shotgun (WGS) entry which is preliminary data.</text>
</comment>
<feature type="domain" description="SMc04008-like" evidence="2">
    <location>
        <begin position="28"/>
        <end position="94"/>
    </location>
</feature>
<dbReference type="Pfam" id="PF06844">
    <property type="entry name" value="DUF1244"/>
    <property type="match status" value="1"/>
</dbReference>
<evidence type="ECO:0000256" key="1">
    <source>
        <dbReference type="SAM" id="MobiDB-lite"/>
    </source>
</evidence>
<accession>A0A6B0XWH4</accession>
<dbReference type="InterPro" id="IPR036810">
    <property type="entry name" value="SMc04008-like_sf"/>
</dbReference>
<dbReference type="InterPro" id="IPR023163">
    <property type="entry name" value="SMc04008-like_domain"/>
</dbReference>
<feature type="compositionally biased region" description="Basic and acidic residues" evidence="1">
    <location>
        <begin position="96"/>
        <end position="107"/>
    </location>
</feature>